<dbReference type="Pfam" id="PF00211">
    <property type="entry name" value="Guanylate_cyc"/>
    <property type="match status" value="1"/>
</dbReference>
<dbReference type="GO" id="GO:0004016">
    <property type="term" value="F:adenylate cyclase activity"/>
    <property type="evidence" value="ECO:0007669"/>
    <property type="project" value="UniProtKB-ARBA"/>
</dbReference>
<gene>
    <name evidence="3" type="ORF">HB776_10155</name>
</gene>
<accession>A0A7G6TXR8</accession>
<keyword evidence="1" id="KW-0812">Transmembrane</keyword>
<keyword evidence="1" id="KW-1133">Transmembrane helix</keyword>
<proteinExistence type="predicted"/>
<dbReference type="CDD" id="cd07302">
    <property type="entry name" value="CHD"/>
    <property type="match status" value="1"/>
</dbReference>
<dbReference type="EMBL" id="CP050292">
    <property type="protein sequence ID" value="QND71550.1"/>
    <property type="molecule type" value="Genomic_DNA"/>
</dbReference>
<sequence>MTVPARSRFRIGFRTSIIALFVGVVLTVGLALVYLSFSRVNTIIRTAASSYLSVVAQAATDRIDAQLKSVHDNLDILRGITSVQSAELKNNPRLNILLASMLRNNKQLFSLYMGYEDGSFLEMDLIDRTGAGVKARFGAPDGARFRLFTIVKAGDFGPLQTTTSYLDDALQPLASLPGPVDFDPRIRPWYRGAFEPNASLLTEPYIFYQTGDIGYTLRMPIVEGQRGVVAGDILLSEAEAMLRKQQLGHSGVAYLFDDADRVLAHPEMSRWLEATSVPNKLSELPRLSDVDTIGATAAIKAWRQTGVEQQFFDDGTGRAYAAAFRPVEMAGSANLRVGFFAPLDEFYAEIEQEKRTLFILAFCFVLAAIPIAFWIGNKLSLSLRILAREVDRIQNFRFSSMPQLRSPIREIDDLGRSVFTMRTLVQTFSNFVPKRLVQQLVETGTAMQLGGERREATILFTDVENFTGMTENEDPTRVMLYTSRYFAAISDVIATHQGTVDKYIGDAVMGLWNAPIEHTDHVAQACAAVLDCVEANRKLNEEFEREGWPVYKTRFGLHVGDVMIGNIGSPDRMNYTALGATVNLASRLETLNKDYGTSVLVSEAVKERVDSLFLFRSVARIKPKGFAAEVQIYELLGARDQHSVAASDRHANFPV</sequence>
<evidence type="ECO:0000313" key="3">
    <source>
        <dbReference type="EMBL" id="QND71550.1"/>
    </source>
</evidence>
<organism evidence="3 4">
    <name type="scientific">Tardiphaga robiniae</name>
    <dbReference type="NCBI Taxonomy" id="943830"/>
    <lineage>
        <taxon>Bacteria</taxon>
        <taxon>Pseudomonadati</taxon>
        <taxon>Pseudomonadota</taxon>
        <taxon>Alphaproteobacteria</taxon>
        <taxon>Hyphomicrobiales</taxon>
        <taxon>Nitrobacteraceae</taxon>
        <taxon>Tardiphaga</taxon>
    </lineage>
</organism>
<dbReference type="PROSITE" id="PS50125">
    <property type="entry name" value="GUANYLATE_CYCLASE_2"/>
    <property type="match status" value="1"/>
</dbReference>
<name>A0A7G6TXR8_9BRAD</name>
<dbReference type="SUPFAM" id="SSF103190">
    <property type="entry name" value="Sensory domain-like"/>
    <property type="match status" value="1"/>
</dbReference>
<dbReference type="KEGG" id="trb:HB776_10155"/>
<evidence type="ECO:0000313" key="4">
    <source>
        <dbReference type="Proteomes" id="UP000515291"/>
    </source>
</evidence>
<dbReference type="GO" id="GO:0035556">
    <property type="term" value="P:intracellular signal transduction"/>
    <property type="evidence" value="ECO:0007669"/>
    <property type="project" value="InterPro"/>
</dbReference>
<evidence type="ECO:0000256" key="1">
    <source>
        <dbReference type="SAM" id="Phobius"/>
    </source>
</evidence>
<dbReference type="InterPro" id="IPR029151">
    <property type="entry name" value="Sensor-like_sf"/>
</dbReference>
<dbReference type="PANTHER" id="PTHR43081">
    <property type="entry name" value="ADENYLATE CYCLASE, TERMINAL-DIFFERENTIATION SPECIFIC-RELATED"/>
    <property type="match status" value="1"/>
</dbReference>
<dbReference type="GO" id="GO:0006171">
    <property type="term" value="P:cAMP biosynthetic process"/>
    <property type="evidence" value="ECO:0007669"/>
    <property type="project" value="TreeGrafter"/>
</dbReference>
<dbReference type="InterPro" id="IPR029787">
    <property type="entry name" value="Nucleotide_cyclase"/>
</dbReference>
<dbReference type="InterPro" id="IPR001054">
    <property type="entry name" value="A/G_cyclase"/>
</dbReference>
<dbReference type="SUPFAM" id="SSF55073">
    <property type="entry name" value="Nucleotide cyclase"/>
    <property type="match status" value="1"/>
</dbReference>
<reference evidence="4" key="1">
    <citation type="journal article" date="2020" name="Mol. Plant Microbe">
        <title>Rhizobial microsymbionts of the narrowly endemic Oxytropis species growing in Kamchatka are characterized by significant genetic diversity and possess a set of genes that are associated with T3SS and T6SS secretion systems and can affect the development of symbiosis.</title>
        <authorList>
            <person name="Safronova V."/>
            <person name="Guro P."/>
            <person name="Sazanova A."/>
            <person name="Kuznetsova I."/>
            <person name="Belimov A."/>
            <person name="Yakubov V."/>
            <person name="Chirak E."/>
            <person name="Afonin A."/>
            <person name="Gogolev Y."/>
            <person name="Andronov E."/>
            <person name="Tikhonovich I."/>
        </authorList>
    </citation>
    <scope>NUCLEOTIDE SEQUENCE [LARGE SCALE GENOMIC DNA]</scope>
    <source>
        <strain evidence="4">581</strain>
    </source>
</reference>
<feature type="transmembrane region" description="Helical" evidence="1">
    <location>
        <begin position="12"/>
        <end position="37"/>
    </location>
</feature>
<dbReference type="CDD" id="cd18774">
    <property type="entry name" value="PDC2_HK_sensor"/>
    <property type="match status" value="1"/>
</dbReference>
<dbReference type="Gene3D" id="3.30.70.1230">
    <property type="entry name" value="Nucleotide cyclase"/>
    <property type="match status" value="1"/>
</dbReference>
<dbReference type="Proteomes" id="UP000515291">
    <property type="component" value="Chromosome"/>
</dbReference>
<dbReference type="InterPro" id="IPR050697">
    <property type="entry name" value="Adenylyl/Guanylyl_Cyclase_3/4"/>
</dbReference>
<evidence type="ECO:0000259" key="2">
    <source>
        <dbReference type="PROSITE" id="PS50125"/>
    </source>
</evidence>
<feature type="domain" description="Guanylate cyclase" evidence="2">
    <location>
        <begin position="457"/>
        <end position="589"/>
    </location>
</feature>
<dbReference type="RefSeq" id="WP_184517383.1">
    <property type="nucleotide sequence ID" value="NZ_CP050292.1"/>
</dbReference>
<dbReference type="Gene3D" id="3.30.450.20">
    <property type="entry name" value="PAS domain"/>
    <property type="match status" value="1"/>
</dbReference>
<dbReference type="Gene3D" id="6.10.340.10">
    <property type="match status" value="1"/>
</dbReference>
<keyword evidence="1" id="KW-0472">Membrane</keyword>
<feature type="transmembrane region" description="Helical" evidence="1">
    <location>
        <begin position="357"/>
        <end position="376"/>
    </location>
</feature>
<dbReference type="SMART" id="SM00044">
    <property type="entry name" value="CYCc"/>
    <property type="match status" value="1"/>
</dbReference>
<dbReference type="AlphaFoldDB" id="A0A7G6TXR8"/>
<protein>
    <submittedName>
        <fullName evidence="3">Adenylate/guanylate cyclase domain-containing protein</fullName>
    </submittedName>
</protein>
<dbReference type="PANTHER" id="PTHR43081:SF1">
    <property type="entry name" value="ADENYLATE CYCLASE, TERMINAL-DIFFERENTIATION SPECIFIC"/>
    <property type="match status" value="1"/>
</dbReference>